<dbReference type="NCBIfam" id="NF033540">
    <property type="entry name" value="transpos_IS701"/>
    <property type="match status" value="1"/>
</dbReference>
<dbReference type="Proteomes" id="UP001595868">
    <property type="component" value="Unassembled WGS sequence"/>
</dbReference>
<dbReference type="PANTHER" id="PTHR33627:SF1">
    <property type="entry name" value="TRANSPOSASE"/>
    <property type="match status" value="1"/>
</dbReference>
<dbReference type="RefSeq" id="WP_377553782.1">
    <property type="nucleotide sequence ID" value="NZ_JBHSBN010000091.1"/>
</dbReference>
<evidence type="ECO:0000259" key="1">
    <source>
        <dbReference type="Pfam" id="PF13546"/>
    </source>
</evidence>
<protein>
    <submittedName>
        <fullName evidence="2">IS701 family transposase</fullName>
    </submittedName>
</protein>
<dbReference type="InterPro" id="IPR038721">
    <property type="entry name" value="IS701-like_DDE_dom"/>
</dbReference>
<dbReference type="PANTHER" id="PTHR33627">
    <property type="entry name" value="TRANSPOSASE"/>
    <property type="match status" value="1"/>
</dbReference>
<dbReference type="Pfam" id="PF13546">
    <property type="entry name" value="DDE_5"/>
    <property type="match status" value="1"/>
</dbReference>
<keyword evidence="3" id="KW-1185">Reference proteome</keyword>
<dbReference type="InterPro" id="IPR012337">
    <property type="entry name" value="RNaseH-like_sf"/>
</dbReference>
<organism evidence="2 3">
    <name type="scientific">Micromonospora zhanjiangensis</name>
    <dbReference type="NCBI Taxonomy" id="1522057"/>
    <lineage>
        <taxon>Bacteria</taxon>
        <taxon>Bacillati</taxon>
        <taxon>Actinomycetota</taxon>
        <taxon>Actinomycetes</taxon>
        <taxon>Micromonosporales</taxon>
        <taxon>Micromonosporaceae</taxon>
        <taxon>Micromonospora</taxon>
    </lineage>
</organism>
<gene>
    <name evidence="2" type="ORF">ACFOX0_34060</name>
</gene>
<comment type="caution">
    <text evidence="2">The sequence shown here is derived from an EMBL/GenBank/DDBJ whole genome shotgun (WGS) entry which is preliminary data.</text>
</comment>
<dbReference type="SUPFAM" id="SSF53098">
    <property type="entry name" value="Ribonuclease H-like"/>
    <property type="match status" value="1"/>
</dbReference>
<dbReference type="InterPro" id="IPR039365">
    <property type="entry name" value="IS701-like"/>
</dbReference>
<accession>A0ABV8KXQ0</accession>
<name>A0ABV8KXQ0_9ACTN</name>
<proteinExistence type="predicted"/>
<evidence type="ECO:0000313" key="3">
    <source>
        <dbReference type="Proteomes" id="UP001595868"/>
    </source>
</evidence>
<reference evidence="3" key="1">
    <citation type="journal article" date="2019" name="Int. J. Syst. Evol. Microbiol.">
        <title>The Global Catalogue of Microorganisms (GCM) 10K type strain sequencing project: providing services to taxonomists for standard genome sequencing and annotation.</title>
        <authorList>
            <consortium name="The Broad Institute Genomics Platform"/>
            <consortium name="The Broad Institute Genome Sequencing Center for Infectious Disease"/>
            <person name="Wu L."/>
            <person name="Ma J."/>
        </authorList>
    </citation>
    <scope>NUCLEOTIDE SEQUENCE [LARGE SCALE GENOMIC DNA]</scope>
    <source>
        <strain evidence="3">2902at01</strain>
    </source>
</reference>
<feature type="domain" description="Transposase IS701-like DDE" evidence="1">
    <location>
        <begin position="27"/>
        <end position="231"/>
    </location>
</feature>
<sequence length="399" mass="44610">MTTVETVESWAAGLEDFLIGIGHRFARVEPRRLAFAYVRGLLSSLERKNGWTLTELAGNTSTSSMQWVLQSPCWDPDEVRDDVRSHIVQHLGDADGVLVGDETGFLKKGTKSAGVQRQYSGTAGRTENCQIGVFLAYASARGRGVLDRELYLPVSWTEDRDRCRRAGIPDEVEFATKPAQMRVMLARAITAGVPFKWFTADELYGQNPDLRAFCEQRDVFYVMATRKDDQVAAGLFTTSRVDEMIAKLPAGAWKRRSAGDGAHGPRVYDWVATPIRRDFGTDRRGWVLARRSICDPTDIAYYVCYGPRGSRLRELVRVAGSRWSIEELFQTAKNETGLDHYQVRRYDAWYAHITLSMAALAHLVVTRATERAATVEMVKGATIPRQTSLSRSAATRSAA</sequence>
<evidence type="ECO:0000313" key="2">
    <source>
        <dbReference type="EMBL" id="MFC4110916.1"/>
    </source>
</evidence>
<dbReference type="EMBL" id="JBHSBN010000091">
    <property type="protein sequence ID" value="MFC4110916.1"/>
    <property type="molecule type" value="Genomic_DNA"/>
</dbReference>